<feature type="domain" description="ABC transporter substrate-binding protein PnrA-like" evidence="8">
    <location>
        <begin position="51"/>
        <end position="341"/>
    </location>
</feature>
<evidence type="ECO:0000256" key="4">
    <source>
        <dbReference type="ARBA" id="ARBA00022729"/>
    </source>
</evidence>
<evidence type="ECO:0000313" key="12">
    <source>
        <dbReference type="Proteomes" id="UP000260828"/>
    </source>
</evidence>
<keyword evidence="9" id="KW-0675">Receptor</keyword>
<evidence type="ECO:0000256" key="5">
    <source>
        <dbReference type="ARBA" id="ARBA00023136"/>
    </source>
</evidence>
<dbReference type="EMBL" id="QVME01000003">
    <property type="protein sequence ID" value="RGE68275.1"/>
    <property type="molecule type" value="Genomic_DNA"/>
</dbReference>
<gene>
    <name evidence="9" type="primary">tmpC_2</name>
    <name evidence="10" type="ORF">DXC40_07985</name>
    <name evidence="9" type="ORF">ERS852551_00586</name>
</gene>
<dbReference type="Pfam" id="PF02608">
    <property type="entry name" value="Bmp"/>
    <property type="match status" value="1"/>
</dbReference>
<dbReference type="Proteomes" id="UP000260828">
    <property type="component" value="Unassembled WGS sequence"/>
</dbReference>
<evidence type="ECO:0000313" key="9">
    <source>
        <dbReference type="EMBL" id="CUP36934.1"/>
    </source>
</evidence>
<accession>A0A174MKJ9</accession>
<evidence type="ECO:0000256" key="7">
    <source>
        <dbReference type="SAM" id="SignalP"/>
    </source>
</evidence>
<keyword evidence="4 7" id="KW-0732">Signal</keyword>
<feature type="chain" id="PRO_5041795258" evidence="7">
    <location>
        <begin position="23"/>
        <end position="388"/>
    </location>
</feature>
<name>A0A174MKJ9_9FIRM</name>
<proteinExistence type="inferred from homology"/>
<dbReference type="RefSeq" id="WP_055244050.1">
    <property type="nucleotide sequence ID" value="NZ_CZBE01000003.1"/>
</dbReference>
<organism evidence="9 11">
    <name type="scientific">Anaerotruncus colihominis</name>
    <dbReference type="NCBI Taxonomy" id="169435"/>
    <lineage>
        <taxon>Bacteria</taxon>
        <taxon>Bacillati</taxon>
        <taxon>Bacillota</taxon>
        <taxon>Clostridia</taxon>
        <taxon>Eubacteriales</taxon>
        <taxon>Oscillospiraceae</taxon>
        <taxon>Anaerotruncus</taxon>
    </lineage>
</organism>
<dbReference type="PANTHER" id="PTHR34296">
    <property type="entry name" value="TRANSCRIPTIONAL ACTIVATOR PROTEIN MED"/>
    <property type="match status" value="1"/>
</dbReference>
<dbReference type="GO" id="GO:0005886">
    <property type="term" value="C:plasma membrane"/>
    <property type="evidence" value="ECO:0007669"/>
    <property type="project" value="UniProtKB-SubCell"/>
</dbReference>
<evidence type="ECO:0000259" key="8">
    <source>
        <dbReference type="Pfam" id="PF02608"/>
    </source>
</evidence>
<dbReference type="InterPro" id="IPR028082">
    <property type="entry name" value="Peripla_BP_I"/>
</dbReference>
<evidence type="ECO:0000313" key="10">
    <source>
        <dbReference type="EMBL" id="RGE68275.1"/>
    </source>
</evidence>
<dbReference type="CDD" id="cd06354">
    <property type="entry name" value="PBP1_PrnA-like"/>
    <property type="match status" value="1"/>
</dbReference>
<comment type="similarity">
    <text evidence="2">Belongs to the BMP lipoprotein family.</text>
</comment>
<keyword evidence="5" id="KW-0472">Membrane</keyword>
<feature type="signal peptide" evidence="7">
    <location>
        <begin position="1"/>
        <end position="22"/>
    </location>
</feature>
<evidence type="ECO:0000256" key="2">
    <source>
        <dbReference type="ARBA" id="ARBA00008610"/>
    </source>
</evidence>
<dbReference type="EMBL" id="CZBE01000003">
    <property type="protein sequence ID" value="CUP36934.1"/>
    <property type="molecule type" value="Genomic_DNA"/>
</dbReference>
<comment type="subcellular location">
    <subcellularLocation>
        <location evidence="1">Cell membrane</location>
        <topology evidence="1">Lipid-anchor</topology>
    </subcellularLocation>
</comment>
<protein>
    <submittedName>
        <fullName evidence="10">BMP family ABC transporter substrate-binding protein</fullName>
    </submittedName>
    <submittedName>
        <fullName evidence="9">Purine nucleoside receptor A</fullName>
    </submittedName>
</protein>
<dbReference type="PANTHER" id="PTHR34296:SF2">
    <property type="entry name" value="ABC TRANSPORTER GUANOSINE-BINDING PROTEIN NUPN"/>
    <property type="match status" value="1"/>
</dbReference>
<evidence type="ECO:0000256" key="6">
    <source>
        <dbReference type="ARBA" id="ARBA00023288"/>
    </source>
</evidence>
<dbReference type="InterPro" id="IPR050957">
    <property type="entry name" value="BMP_lipoprotein"/>
</dbReference>
<evidence type="ECO:0000313" key="11">
    <source>
        <dbReference type="Proteomes" id="UP000095765"/>
    </source>
</evidence>
<reference evidence="10 12" key="2">
    <citation type="submission" date="2018-08" db="EMBL/GenBank/DDBJ databases">
        <title>A genome reference for cultivated species of the human gut microbiota.</title>
        <authorList>
            <person name="Zou Y."/>
            <person name="Xue W."/>
            <person name="Luo G."/>
        </authorList>
    </citation>
    <scope>NUCLEOTIDE SEQUENCE [LARGE SCALE GENOMIC DNA]</scope>
    <source>
        <strain evidence="10 12">TF05-12AC</strain>
    </source>
</reference>
<keyword evidence="3" id="KW-1003">Cell membrane</keyword>
<dbReference type="Gene3D" id="3.40.50.2300">
    <property type="match status" value="2"/>
</dbReference>
<dbReference type="SUPFAM" id="SSF53822">
    <property type="entry name" value="Periplasmic binding protein-like I"/>
    <property type="match status" value="1"/>
</dbReference>
<keyword evidence="6" id="KW-0449">Lipoprotein</keyword>
<dbReference type="Proteomes" id="UP000095765">
    <property type="component" value="Unassembled WGS sequence"/>
</dbReference>
<dbReference type="InterPro" id="IPR003760">
    <property type="entry name" value="PnrA-like"/>
</dbReference>
<dbReference type="OrthoDB" id="9769871at2"/>
<evidence type="ECO:0000256" key="3">
    <source>
        <dbReference type="ARBA" id="ARBA00022475"/>
    </source>
</evidence>
<sequence>MKKSLKSILCAFLAASAMLSLADCGTSSGGSTASGAASTPAGSSGGAVYELAVVTDANSIDDRGFNQGAWEGLAKYAEENNITHQYYRPIDQSTDGYLVAIESAVNNGAKLVVCPGYLFEAAVYKAQDMYPDVSFIILDGTPQDGTYTDYKTADNTYSIVFAEEQAGFLAGYAAVKDGYRDLGFFGAMAVPSVVRYGYGYLQGAEYAARELGLEPGAVSCKYHYTGTFDILPENQTKAASWYQSGTQCIFGCGTPDNVFAACESVGGDCVAIGVDLDQSASSETVLTSAMKNLSVAVYDGITMFYNGEFPGGVNARLDIKDNAVGLPMETSRFKNFTQADYDAIAAKMAADEDGVVSGMVKDVDESGNSIDLETLVSGLSLVNVEVIN</sequence>
<dbReference type="AlphaFoldDB" id="A0A174MKJ9"/>
<reference evidence="9 11" key="1">
    <citation type="submission" date="2015-09" db="EMBL/GenBank/DDBJ databases">
        <authorList>
            <consortium name="Pathogen Informatics"/>
        </authorList>
    </citation>
    <scope>NUCLEOTIDE SEQUENCE [LARGE SCALE GENOMIC DNA]</scope>
    <source>
        <strain evidence="9 11">2789STDY5834939</strain>
    </source>
</reference>
<evidence type="ECO:0000256" key="1">
    <source>
        <dbReference type="ARBA" id="ARBA00004193"/>
    </source>
</evidence>